<dbReference type="Proteomes" id="UP001495910">
    <property type="component" value="Unassembled WGS sequence"/>
</dbReference>
<reference evidence="1 2" key="1">
    <citation type="submission" date="2024-02" db="EMBL/GenBank/DDBJ databases">
        <title>Draft genome sequence of Collimonas sp. strain H4R21, an effective mineral-weathering bacterial strain isolated from the beech rhizosphere.</title>
        <authorList>
            <person name="Morin E."/>
            <person name="Uroz S."/>
            <person name="Leveau J.H.J."/>
            <person name="Kumar R."/>
            <person name="Rey M.W."/>
            <person name="Pham J."/>
        </authorList>
    </citation>
    <scope>NUCLEOTIDE SEQUENCE [LARGE SCALE GENOMIC DNA]</scope>
    <source>
        <strain evidence="1 2">H4R21</strain>
    </source>
</reference>
<dbReference type="RefSeq" id="WP_342828857.1">
    <property type="nucleotide sequence ID" value="NZ_JBANDC010000004.1"/>
</dbReference>
<organism evidence="1 2">
    <name type="scientific">Collimonas rhizosphaerae</name>
    <dbReference type="NCBI Taxonomy" id="3126357"/>
    <lineage>
        <taxon>Bacteria</taxon>
        <taxon>Pseudomonadati</taxon>
        <taxon>Pseudomonadota</taxon>
        <taxon>Betaproteobacteria</taxon>
        <taxon>Burkholderiales</taxon>
        <taxon>Oxalobacteraceae</taxon>
        <taxon>Collimonas</taxon>
    </lineage>
</organism>
<evidence type="ECO:0000313" key="1">
    <source>
        <dbReference type="EMBL" id="MEM4987238.1"/>
    </source>
</evidence>
<name>A0ABU9PTB3_9BURK</name>
<evidence type="ECO:0000313" key="2">
    <source>
        <dbReference type="Proteomes" id="UP001495910"/>
    </source>
</evidence>
<protein>
    <submittedName>
        <fullName evidence="1">ABC-three component system middle component 2</fullName>
    </submittedName>
</protein>
<gene>
    <name evidence="1" type="ORF">V8G57_07525</name>
</gene>
<dbReference type="EMBL" id="JBANDC010000004">
    <property type="protein sequence ID" value="MEM4987238.1"/>
    <property type="molecule type" value="Genomic_DNA"/>
</dbReference>
<keyword evidence="2" id="KW-1185">Reference proteome</keyword>
<dbReference type="InterPro" id="IPR046904">
    <property type="entry name" value="ABC-3C_MC2"/>
</dbReference>
<sequence>MGQMKRKPTIAVFNSPFELGLRMVYLLKALAPRGGDLQKLVLLDYAIVYSADLNGPSSLHTPVPFRGAELLSRRELIEQGLYLMSTRGLVTADWDANGITYFAGDVARTMTSSLMSKYLRQLEARCHWAAEKFGQADSIELTAQFAASGHLWGAELETVSNNGGTLWQSR</sequence>
<comment type="caution">
    <text evidence="1">The sequence shown here is derived from an EMBL/GenBank/DDBJ whole genome shotgun (WGS) entry which is preliminary data.</text>
</comment>
<accession>A0ABU9PTB3</accession>
<dbReference type="Pfam" id="PF20288">
    <property type="entry name" value="MC2"/>
    <property type="match status" value="1"/>
</dbReference>
<proteinExistence type="predicted"/>